<sequence length="130" mass="14278">MIVDTSALVAILYGEPEAERFLAHLYDADIRRISAANYVELFIVLERQFGPAMAREAEALLKAAEIVIEPVTAEQATLARRAFLAFGRGRHKAGLNYGDCFSYALARALDEPLLYKGDDFGLTDIGVAAR</sequence>
<dbReference type="Proteomes" id="UP001165565">
    <property type="component" value="Unassembled WGS sequence"/>
</dbReference>
<dbReference type="InterPro" id="IPR029060">
    <property type="entry name" value="PIN-like_dom_sf"/>
</dbReference>
<dbReference type="SUPFAM" id="SSF88723">
    <property type="entry name" value="PIN domain-like"/>
    <property type="match status" value="1"/>
</dbReference>
<evidence type="ECO:0000313" key="11">
    <source>
        <dbReference type="Proteomes" id="UP001165565"/>
    </source>
</evidence>
<dbReference type="GO" id="GO:0004540">
    <property type="term" value="F:RNA nuclease activity"/>
    <property type="evidence" value="ECO:0007669"/>
    <property type="project" value="InterPro"/>
</dbReference>
<keyword evidence="11" id="KW-1185">Reference proteome</keyword>
<dbReference type="PANTHER" id="PTHR33653">
    <property type="entry name" value="RIBONUCLEASE VAPC2"/>
    <property type="match status" value="1"/>
</dbReference>
<reference evidence="10" key="1">
    <citation type="submission" date="2022-06" db="EMBL/GenBank/DDBJ databases">
        <title>Sphingomonas sp. nov. isolated from rhizosphere soil of tomato.</title>
        <authorList>
            <person name="Dong H."/>
            <person name="Gao R."/>
        </authorList>
    </citation>
    <scope>NUCLEOTIDE SEQUENCE</scope>
    <source>
        <strain evidence="10">MMSM24</strain>
    </source>
</reference>
<dbReference type="CDD" id="cd09871">
    <property type="entry name" value="PIN_MtVapC28-VapC30-like"/>
    <property type="match status" value="1"/>
</dbReference>
<feature type="domain" description="PIN" evidence="9">
    <location>
        <begin position="1"/>
        <end position="121"/>
    </location>
</feature>
<comment type="cofactor">
    <cofactor evidence="1 8">
        <name>Mg(2+)</name>
        <dbReference type="ChEBI" id="CHEBI:18420"/>
    </cofactor>
</comment>
<feature type="binding site" evidence="8">
    <location>
        <position position="99"/>
    </location>
    <ligand>
        <name>Mg(2+)</name>
        <dbReference type="ChEBI" id="CHEBI:18420"/>
    </ligand>
</feature>
<accession>A0AA41ZFB6</accession>
<evidence type="ECO:0000256" key="7">
    <source>
        <dbReference type="ARBA" id="ARBA00038093"/>
    </source>
</evidence>
<comment type="similarity">
    <text evidence="7 8">Belongs to the PINc/VapC protein family.</text>
</comment>
<evidence type="ECO:0000256" key="1">
    <source>
        <dbReference type="ARBA" id="ARBA00001946"/>
    </source>
</evidence>
<keyword evidence="8" id="KW-0800">Toxin</keyword>
<evidence type="ECO:0000256" key="8">
    <source>
        <dbReference type="HAMAP-Rule" id="MF_00265"/>
    </source>
</evidence>
<evidence type="ECO:0000259" key="9">
    <source>
        <dbReference type="Pfam" id="PF01850"/>
    </source>
</evidence>
<dbReference type="InterPro" id="IPR022907">
    <property type="entry name" value="VapC_family"/>
</dbReference>
<organism evidence="10 11">
    <name type="scientific">Sphingomonas lycopersici</name>
    <dbReference type="NCBI Taxonomy" id="2951807"/>
    <lineage>
        <taxon>Bacteria</taxon>
        <taxon>Pseudomonadati</taxon>
        <taxon>Pseudomonadota</taxon>
        <taxon>Alphaproteobacteria</taxon>
        <taxon>Sphingomonadales</taxon>
        <taxon>Sphingomonadaceae</taxon>
        <taxon>Sphingomonas</taxon>
    </lineage>
</organism>
<comment type="caution">
    <text evidence="10">The sequence shown here is derived from an EMBL/GenBank/DDBJ whole genome shotgun (WGS) entry which is preliminary data.</text>
</comment>
<evidence type="ECO:0000256" key="6">
    <source>
        <dbReference type="ARBA" id="ARBA00022842"/>
    </source>
</evidence>
<dbReference type="PANTHER" id="PTHR33653:SF1">
    <property type="entry name" value="RIBONUCLEASE VAPC2"/>
    <property type="match status" value="1"/>
</dbReference>
<dbReference type="AlphaFoldDB" id="A0AA41ZFB6"/>
<keyword evidence="6 8" id="KW-0460">Magnesium</keyword>
<dbReference type="EC" id="3.1.-.-" evidence="8"/>
<comment type="function">
    <text evidence="8">Toxic component of a toxin-antitoxin (TA) system. An RNase.</text>
</comment>
<evidence type="ECO:0000256" key="4">
    <source>
        <dbReference type="ARBA" id="ARBA00022723"/>
    </source>
</evidence>
<feature type="binding site" evidence="8">
    <location>
        <position position="4"/>
    </location>
    <ligand>
        <name>Mg(2+)</name>
        <dbReference type="ChEBI" id="CHEBI:18420"/>
    </ligand>
</feature>
<dbReference type="InterPro" id="IPR050556">
    <property type="entry name" value="Type_II_TA_system_RNase"/>
</dbReference>
<evidence type="ECO:0000256" key="3">
    <source>
        <dbReference type="ARBA" id="ARBA00022722"/>
    </source>
</evidence>
<keyword evidence="2 8" id="KW-1277">Toxin-antitoxin system</keyword>
<dbReference type="InterPro" id="IPR002716">
    <property type="entry name" value="PIN_dom"/>
</dbReference>
<dbReference type="GO" id="GO:0000287">
    <property type="term" value="F:magnesium ion binding"/>
    <property type="evidence" value="ECO:0007669"/>
    <property type="project" value="UniProtKB-UniRule"/>
</dbReference>
<evidence type="ECO:0000256" key="2">
    <source>
        <dbReference type="ARBA" id="ARBA00022649"/>
    </source>
</evidence>
<dbReference type="Pfam" id="PF01850">
    <property type="entry name" value="PIN"/>
    <property type="match status" value="1"/>
</dbReference>
<dbReference type="RefSeq" id="WP_179513400.1">
    <property type="nucleotide sequence ID" value="NZ_JANFAU010000010.1"/>
</dbReference>
<name>A0AA41ZFB6_9SPHN</name>
<keyword evidence="3 8" id="KW-0540">Nuclease</keyword>
<evidence type="ECO:0000256" key="5">
    <source>
        <dbReference type="ARBA" id="ARBA00022801"/>
    </source>
</evidence>
<protein>
    <recommendedName>
        <fullName evidence="8">Ribonuclease VapC</fullName>
        <shortName evidence="8">RNase VapC</shortName>
        <ecNumber evidence="8">3.1.-.-</ecNumber>
    </recommendedName>
    <alternativeName>
        <fullName evidence="8">Toxin VapC</fullName>
    </alternativeName>
</protein>
<keyword evidence="5 8" id="KW-0378">Hydrolase</keyword>
<evidence type="ECO:0000313" key="10">
    <source>
        <dbReference type="EMBL" id="MCW6535839.1"/>
    </source>
</evidence>
<proteinExistence type="inferred from homology"/>
<dbReference type="GO" id="GO:0090729">
    <property type="term" value="F:toxin activity"/>
    <property type="evidence" value="ECO:0007669"/>
    <property type="project" value="UniProtKB-KW"/>
</dbReference>
<gene>
    <name evidence="8" type="primary">vapC</name>
    <name evidence="10" type="ORF">NEE01_13730</name>
</gene>
<dbReference type="EMBL" id="JANFAV010000009">
    <property type="protein sequence ID" value="MCW6535839.1"/>
    <property type="molecule type" value="Genomic_DNA"/>
</dbReference>
<dbReference type="HAMAP" id="MF_00265">
    <property type="entry name" value="VapC_Nob1"/>
    <property type="match status" value="1"/>
</dbReference>
<keyword evidence="4 8" id="KW-0479">Metal-binding</keyword>
<dbReference type="Gene3D" id="3.40.50.1010">
    <property type="entry name" value="5'-nuclease"/>
    <property type="match status" value="1"/>
</dbReference>
<dbReference type="GO" id="GO:0016787">
    <property type="term" value="F:hydrolase activity"/>
    <property type="evidence" value="ECO:0007669"/>
    <property type="project" value="UniProtKB-KW"/>
</dbReference>